<keyword evidence="2" id="KW-1185">Reference proteome</keyword>
<accession>A0ACC4BMK0</accession>
<proteinExistence type="predicted"/>
<dbReference type="EMBL" id="RCHU02000009">
    <property type="protein sequence ID" value="KAL3579765.1"/>
    <property type="molecule type" value="Genomic_DNA"/>
</dbReference>
<protein>
    <submittedName>
        <fullName evidence="1">Uncharacterized protein</fullName>
    </submittedName>
</protein>
<evidence type="ECO:0000313" key="1">
    <source>
        <dbReference type="EMBL" id="KAL3579765.1"/>
    </source>
</evidence>
<gene>
    <name evidence="1" type="ORF">D5086_017600</name>
</gene>
<reference evidence="1 2" key="1">
    <citation type="journal article" date="2024" name="Plant Biotechnol. J.">
        <title>Genome and CRISPR/Cas9 system of a widespread forest tree (Populus alba) in the world.</title>
        <authorList>
            <person name="Liu Y.J."/>
            <person name="Jiang P.F."/>
            <person name="Han X.M."/>
            <person name="Li X.Y."/>
            <person name="Wang H.M."/>
            <person name="Wang Y.J."/>
            <person name="Wang X.X."/>
            <person name="Zeng Q.Y."/>
        </authorList>
    </citation>
    <scope>NUCLEOTIDE SEQUENCE [LARGE SCALE GENOMIC DNA]</scope>
    <source>
        <strain evidence="2">cv. PAL-ZL1</strain>
    </source>
</reference>
<organism evidence="1 2">
    <name type="scientific">Populus alba</name>
    <name type="common">White poplar</name>
    <dbReference type="NCBI Taxonomy" id="43335"/>
    <lineage>
        <taxon>Eukaryota</taxon>
        <taxon>Viridiplantae</taxon>
        <taxon>Streptophyta</taxon>
        <taxon>Embryophyta</taxon>
        <taxon>Tracheophyta</taxon>
        <taxon>Spermatophyta</taxon>
        <taxon>Magnoliopsida</taxon>
        <taxon>eudicotyledons</taxon>
        <taxon>Gunneridae</taxon>
        <taxon>Pentapetalae</taxon>
        <taxon>rosids</taxon>
        <taxon>fabids</taxon>
        <taxon>Malpighiales</taxon>
        <taxon>Salicaceae</taxon>
        <taxon>Saliceae</taxon>
        <taxon>Populus</taxon>
    </lineage>
</organism>
<comment type="caution">
    <text evidence="1">The sequence shown here is derived from an EMBL/GenBank/DDBJ whole genome shotgun (WGS) entry which is preliminary data.</text>
</comment>
<name>A0ACC4BMK0_POPAL</name>
<dbReference type="Proteomes" id="UP000309997">
    <property type="component" value="Unassembled WGS sequence"/>
</dbReference>
<sequence>MPFSSYKLEACRASPKASSLSADSPCSLLSLIFLSSCELAYPQYLAMEIGPASGDKAGFFTQGRRWLNALPVKFKAKVADTARNIKKVGQDDPRRVIHSLKVGLALALVSIFYYYQPLYSNFGVTAMWAIMTVVVVFEFSVGATLGKGLNRGMATLLASALGVGAHHLANLSGHVGEPILLGSLVFLQATTVTFVRFFPRMKARYDYGLLIFILTFCLISVSGYRDDEVLEMAHKRVSTILIGGLTAVFVCICICPVWAGDDLHNLAAANIEKLGIFLEHFGVEFFRKPEEGESINKASLQGYKSVLNSKNMEESLVNFARWEPGHGQFKFRHPWKHYLKVGSLTRQCAYKVEALNGYLNSDIKTPPEIQGMIQDSCTKMSSEIGKALKELALAIKSMTPPSSASSHLVKSKNAAKNMKLLLYSDLCEGINLLEVVPAVTVTSLLFEVISCTEKIAEAIHELASLAGFENVEQEKPKLPEQGEMQQGANMDVHHHVVTIDQPPPVKPQNGSLSSSTTS</sequence>
<evidence type="ECO:0000313" key="2">
    <source>
        <dbReference type="Proteomes" id="UP000309997"/>
    </source>
</evidence>